<dbReference type="InterPro" id="IPR051923">
    <property type="entry name" value="Glycosyl_Hydrolase_39"/>
</dbReference>
<dbReference type="InterPro" id="IPR001547">
    <property type="entry name" value="Glyco_hydro_5"/>
</dbReference>
<organism evidence="6 7">
    <name type="scientific">Subtercola boreus</name>
    <dbReference type="NCBI Taxonomy" id="120213"/>
    <lineage>
        <taxon>Bacteria</taxon>
        <taxon>Bacillati</taxon>
        <taxon>Actinomycetota</taxon>
        <taxon>Actinomycetes</taxon>
        <taxon>Micrococcales</taxon>
        <taxon>Microbacteriaceae</taxon>
        <taxon>Subtercola</taxon>
    </lineage>
</organism>
<dbReference type="InterPro" id="IPR013207">
    <property type="entry name" value="LGFP"/>
</dbReference>
<dbReference type="Pfam" id="PF08310">
    <property type="entry name" value="LGFP"/>
    <property type="match status" value="2"/>
</dbReference>
<keyword evidence="7" id="KW-1185">Reference proteome</keyword>
<dbReference type="Pfam" id="PF00150">
    <property type="entry name" value="Cellulase"/>
    <property type="match status" value="1"/>
</dbReference>
<evidence type="ECO:0000256" key="1">
    <source>
        <dbReference type="ARBA" id="ARBA00022801"/>
    </source>
</evidence>
<feature type="domain" description="Glycoside hydrolase family 5" evidence="5">
    <location>
        <begin position="66"/>
        <end position="314"/>
    </location>
</feature>
<dbReference type="RefSeq" id="WP_116413724.1">
    <property type="nucleotide sequence ID" value="NZ_NBWZ01000001.1"/>
</dbReference>
<gene>
    <name evidence="6" type="ORF">B7R54_03050</name>
</gene>
<name>A0A3E0VEF9_9MICO</name>
<dbReference type="GO" id="GO:0004553">
    <property type="term" value="F:hydrolase activity, hydrolyzing O-glycosyl compounds"/>
    <property type="evidence" value="ECO:0007669"/>
    <property type="project" value="InterPro"/>
</dbReference>
<evidence type="ECO:0000313" key="7">
    <source>
        <dbReference type="Proteomes" id="UP000256486"/>
    </source>
</evidence>
<dbReference type="SUPFAM" id="SSF51445">
    <property type="entry name" value="(Trans)glycosidases"/>
    <property type="match status" value="1"/>
</dbReference>
<evidence type="ECO:0000313" key="6">
    <source>
        <dbReference type="EMBL" id="RFA08314.1"/>
    </source>
</evidence>
<dbReference type="Gene3D" id="3.20.20.80">
    <property type="entry name" value="Glycosidases"/>
    <property type="match status" value="1"/>
</dbReference>
<keyword evidence="4" id="KW-0732">Signal</keyword>
<dbReference type="Proteomes" id="UP000256486">
    <property type="component" value="Unassembled WGS sequence"/>
</dbReference>
<feature type="chain" id="PRO_5039392555" description="Glycoside hydrolase family 5 domain-containing protein" evidence="4">
    <location>
        <begin position="26"/>
        <end position="516"/>
    </location>
</feature>
<protein>
    <recommendedName>
        <fullName evidence="5">Glycoside hydrolase family 5 domain-containing protein</fullName>
    </recommendedName>
</protein>
<feature type="signal peptide" evidence="4">
    <location>
        <begin position="1"/>
        <end position="25"/>
    </location>
</feature>
<dbReference type="InterPro" id="IPR017853">
    <property type="entry name" value="GH"/>
</dbReference>
<dbReference type="EMBL" id="NBWZ01000001">
    <property type="protein sequence ID" value="RFA08314.1"/>
    <property type="molecule type" value="Genomic_DNA"/>
</dbReference>
<dbReference type="GO" id="GO:0000272">
    <property type="term" value="P:polysaccharide catabolic process"/>
    <property type="evidence" value="ECO:0007669"/>
    <property type="project" value="InterPro"/>
</dbReference>
<dbReference type="InterPro" id="IPR006311">
    <property type="entry name" value="TAT_signal"/>
</dbReference>
<dbReference type="PROSITE" id="PS51318">
    <property type="entry name" value="TAT"/>
    <property type="match status" value="1"/>
</dbReference>
<evidence type="ECO:0000259" key="5">
    <source>
        <dbReference type="Pfam" id="PF00150"/>
    </source>
</evidence>
<keyword evidence="1 3" id="KW-0378">Hydrolase</keyword>
<dbReference type="AlphaFoldDB" id="A0A3E0VEF9"/>
<sequence length="516" mass="54090">MSPHLSRRQLLAGAAAGTAVVAAQAAVGGTAVAATLPARSGAAPAAAGVHAAVARSAPFPVGYSTGSSLLFETRANIAKTLDTIVSSGGTLVRFDIMWVLAQPTATTFSWGIFDYAVTEARARSLKILAIITTCPPWASLNGGNAGGTMRPKTAALYATFAGAVAKRYKGRIPAYEIWNEPNARDYFAPDPDPTFYATMVKAAYPAIKAADPAATVIAGALGPAADVDGQMNPIRFITAMYAEGVAGSFDAFSFHPYDYTHSLSAATLWDNTPARRMIELHAVMKANGDGSKKIWITEYGAPTGSGGVSETMQAALINNSLVQWGEVSYAGPFHIFTVTDNSNETYGVVSSTFVAKKSLATVKRLQASGLPLSTRGTAFKNNADPALGAVVSVSYAMGTGAVQECENGSRYQTPNGWFSSPPAVATLARLYHFVPKSAFANTYQDYDRAGGFRIFYTAATGAHAVAGVILAKWTSALGAAKTDEYTFASDGSRANDFVHGRIVWSATTGVVTVTRY</sequence>
<dbReference type="OrthoDB" id="9776971at2"/>
<keyword evidence="2 3" id="KW-0326">Glycosidase</keyword>
<dbReference type="PANTHER" id="PTHR12631:SF10">
    <property type="entry name" value="BETA-XYLOSIDASE-LIKE PROTEIN-RELATED"/>
    <property type="match status" value="1"/>
</dbReference>
<proteinExistence type="inferred from homology"/>
<evidence type="ECO:0000256" key="4">
    <source>
        <dbReference type="SAM" id="SignalP"/>
    </source>
</evidence>
<evidence type="ECO:0000256" key="2">
    <source>
        <dbReference type="ARBA" id="ARBA00023295"/>
    </source>
</evidence>
<reference evidence="6 7" key="1">
    <citation type="submission" date="2017-04" db="EMBL/GenBank/DDBJ databases">
        <title>Comparative genome analysis of Subtercola boreus.</title>
        <authorList>
            <person name="Cho Y.-J."/>
            <person name="Cho A."/>
            <person name="Kim O.-S."/>
            <person name="Lee J.-I."/>
        </authorList>
    </citation>
    <scope>NUCLEOTIDE SEQUENCE [LARGE SCALE GENOMIC DNA]</scope>
    <source>
        <strain evidence="6 7">K300</strain>
    </source>
</reference>
<accession>A0A3E0VEF9</accession>
<evidence type="ECO:0000256" key="3">
    <source>
        <dbReference type="RuleBase" id="RU361153"/>
    </source>
</evidence>
<dbReference type="PANTHER" id="PTHR12631">
    <property type="entry name" value="ALPHA-L-IDURONIDASE"/>
    <property type="match status" value="1"/>
</dbReference>
<comment type="similarity">
    <text evidence="3">Belongs to the glycosyl hydrolase 5 (cellulase A) family.</text>
</comment>
<comment type="caution">
    <text evidence="6">The sequence shown here is derived from an EMBL/GenBank/DDBJ whole genome shotgun (WGS) entry which is preliminary data.</text>
</comment>